<reference evidence="1 2" key="1">
    <citation type="submission" date="2017-07" db="EMBL/GenBank/DDBJ databases">
        <title>Annotated genome sequence of Bacterioplanes sanyensis isolated from Red Sea.</title>
        <authorList>
            <person name="Rehman Z.U."/>
        </authorList>
    </citation>
    <scope>NUCLEOTIDE SEQUENCE [LARGE SCALE GENOMIC DNA]</scope>
    <source>
        <strain evidence="1 2">NV9</strain>
    </source>
</reference>
<gene>
    <name evidence="1" type="ORF">CHH28_17165</name>
</gene>
<dbReference type="Proteomes" id="UP000202440">
    <property type="component" value="Chromosome"/>
</dbReference>
<dbReference type="AlphaFoldDB" id="A0A222FND0"/>
<evidence type="ECO:0000313" key="1">
    <source>
        <dbReference type="EMBL" id="ASP40300.1"/>
    </source>
</evidence>
<dbReference type="EMBL" id="CP022530">
    <property type="protein sequence ID" value="ASP40300.1"/>
    <property type="molecule type" value="Genomic_DNA"/>
</dbReference>
<dbReference type="KEGG" id="bsan:CHH28_17165"/>
<dbReference type="RefSeq" id="WP_094061469.1">
    <property type="nucleotide sequence ID" value="NZ_CP022530.1"/>
</dbReference>
<accession>A0A222FND0</accession>
<evidence type="ECO:0000313" key="2">
    <source>
        <dbReference type="Proteomes" id="UP000202440"/>
    </source>
</evidence>
<sequence length="154" mass="17807">MTDKFLWPWAMVLCWVCGTHAQSGDEQLRHIYKMPVWIAESQRVCPWKTEAAEGYVRLVRTEQSGQHRLFLQWIRKGIAGGPTEPISTVVVKQLEQQYQVRTQLPNAVQPGSCELLALAEDIHNERRYEMRYFLSADKPGHYQLDVTHKLRGGS</sequence>
<keyword evidence="2" id="KW-1185">Reference proteome</keyword>
<proteinExistence type="predicted"/>
<dbReference type="OrthoDB" id="6120866at2"/>
<organism evidence="1 2">
    <name type="scientific">Bacterioplanes sanyensis</name>
    <dbReference type="NCBI Taxonomy" id="1249553"/>
    <lineage>
        <taxon>Bacteria</taxon>
        <taxon>Pseudomonadati</taxon>
        <taxon>Pseudomonadota</taxon>
        <taxon>Gammaproteobacteria</taxon>
        <taxon>Oceanospirillales</taxon>
        <taxon>Oceanospirillaceae</taxon>
        <taxon>Bacterioplanes</taxon>
    </lineage>
</organism>
<protein>
    <submittedName>
        <fullName evidence="1">Uncharacterized protein</fullName>
    </submittedName>
</protein>
<name>A0A222FND0_9GAMM</name>